<evidence type="ECO:0000256" key="2">
    <source>
        <dbReference type="SAM" id="MobiDB-lite"/>
    </source>
</evidence>
<dbReference type="OrthoDB" id="9787225at2"/>
<evidence type="ECO:0000256" key="3">
    <source>
        <dbReference type="SAM" id="Phobius"/>
    </source>
</evidence>
<dbReference type="EMBL" id="QJVJ01000018">
    <property type="protein sequence ID" value="PYI50491.1"/>
    <property type="molecule type" value="Genomic_DNA"/>
</dbReference>
<protein>
    <submittedName>
        <fullName evidence="4">Uncharacterized protein</fullName>
    </submittedName>
</protein>
<dbReference type="RefSeq" id="WP_110843506.1">
    <property type="nucleotide sequence ID" value="NZ_QJVJ01000018.1"/>
</dbReference>
<feature type="transmembrane region" description="Helical" evidence="3">
    <location>
        <begin position="126"/>
        <end position="147"/>
    </location>
</feature>
<dbReference type="Proteomes" id="UP000247476">
    <property type="component" value="Unassembled WGS sequence"/>
</dbReference>
<keyword evidence="3" id="KW-0472">Membrane</keyword>
<dbReference type="SUPFAM" id="SSF81901">
    <property type="entry name" value="HCP-like"/>
    <property type="match status" value="1"/>
</dbReference>
<keyword evidence="3" id="KW-0812">Transmembrane</keyword>
<keyword evidence="5" id="KW-1185">Reference proteome</keyword>
<dbReference type="PROSITE" id="PS50005">
    <property type="entry name" value="TPR"/>
    <property type="match status" value="1"/>
</dbReference>
<evidence type="ECO:0000313" key="4">
    <source>
        <dbReference type="EMBL" id="PYI50491.1"/>
    </source>
</evidence>
<sequence length="287" mass="31037">MEKNKTARFPNPLHRHLVKIDNGVYVSANDPNAYEKMLRYGDRTSPETHYMLGKKYEELGDKPKALHHYREAARTSSSPYYGRAYEGIRRLTRPAVVQAVPAVSVSAAARVGRKPATAAVRGGRGALWVGIAASLLLLALLAAEAVLSSVKPAATVGKRVTYEASVRPFFVYLPYDANDAKVAETMRSKAAEAARDGRDGVRLYGLWTADASLYDKVVPLDAVPDGETKKRGAFVLAEYDPSVDKAVRIRFFPQEGGTAKAPGEGAFTRPALSPAGRTSYALPPSGD</sequence>
<keyword evidence="3" id="KW-1133">Transmembrane helix</keyword>
<dbReference type="InterPro" id="IPR019734">
    <property type="entry name" value="TPR_rpt"/>
</dbReference>
<feature type="region of interest" description="Disordered" evidence="2">
    <location>
        <begin position="256"/>
        <end position="287"/>
    </location>
</feature>
<evidence type="ECO:0000313" key="5">
    <source>
        <dbReference type="Proteomes" id="UP000247476"/>
    </source>
</evidence>
<gene>
    <name evidence="4" type="ORF">DLM86_28740</name>
</gene>
<feature type="repeat" description="TPR" evidence="1">
    <location>
        <begin position="46"/>
        <end position="79"/>
    </location>
</feature>
<reference evidence="4 5" key="1">
    <citation type="submission" date="2018-05" db="EMBL/GenBank/DDBJ databases">
        <title>Paenibacillus flagellatus sp. nov., isolated from selenium mineral soil.</title>
        <authorList>
            <person name="Dai X."/>
        </authorList>
    </citation>
    <scope>NUCLEOTIDE SEQUENCE [LARGE SCALE GENOMIC DNA]</scope>
    <source>
        <strain evidence="4 5">DXL2</strain>
    </source>
</reference>
<name>A0A2V5JVI6_9BACL</name>
<organism evidence="4 5">
    <name type="scientific">Paenibacillus flagellatus</name>
    <dbReference type="NCBI Taxonomy" id="2211139"/>
    <lineage>
        <taxon>Bacteria</taxon>
        <taxon>Bacillati</taxon>
        <taxon>Bacillota</taxon>
        <taxon>Bacilli</taxon>
        <taxon>Bacillales</taxon>
        <taxon>Paenibacillaceae</taxon>
        <taxon>Paenibacillus</taxon>
    </lineage>
</organism>
<keyword evidence="1" id="KW-0802">TPR repeat</keyword>
<dbReference type="AlphaFoldDB" id="A0A2V5JVI6"/>
<proteinExistence type="predicted"/>
<comment type="caution">
    <text evidence="4">The sequence shown here is derived from an EMBL/GenBank/DDBJ whole genome shotgun (WGS) entry which is preliminary data.</text>
</comment>
<accession>A0A2V5JVI6</accession>
<evidence type="ECO:0000256" key="1">
    <source>
        <dbReference type="PROSITE-ProRule" id="PRU00339"/>
    </source>
</evidence>